<dbReference type="CDD" id="cd00172">
    <property type="entry name" value="serpin"/>
    <property type="match status" value="1"/>
</dbReference>
<evidence type="ECO:0000256" key="1">
    <source>
        <dbReference type="ARBA" id="ARBA00009500"/>
    </source>
</evidence>
<dbReference type="InterPro" id="IPR042185">
    <property type="entry name" value="Serpin_sf_2"/>
</dbReference>
<comment type="caution">
    <text evidence="7">The sequence shown here is derived from an EMBL/GenBank/DDBJ whole genome shotgun (WGS) entry which is preliminary data.</text>
</comment>
<dbReference type="AlphaFoldDB" id="A0A9Q0MJB8"/>
<dbReference type="Gene3D" id="3.30.497.10">
    <property type="entry name" value="Antithrombin, subunit I, domain 2"/>
    <property type="match status" value="1"/>
</dbReference>
<dbReference type="InterPro" id="IPR036186">
    <property type="entry name" value="Serpin_sf"/>
</dbReference>
<feature type="signal peptide" evidence="5">
    <location>
        <begin position="1"/>
        <end position="21"/>
    </location>
</feature>
<dbReference type="Pfam" id="PF00079">
    <property type="entry name" value="Serpin"/>
    <property type="match status" value="1"/>
</dbReference>
<evidence type="ECO:0000256" key="5">
    <source>
        <dbReference type="SAM" id="SignalP"/>
    </source>
</evidence>
<evidence type="ECO:0000256" key="4">
    <source>
        <dbReference type="RuleBase" id="RU000411"/>
    </source>
</evidence>
<dbReference type="SMART" id="SM00093">
    <property type="entry name" value="SERPIN"/>
    <property type="match status" value="1"/>
</dbReference>
<feature type="chain" id="PRO_5040239894" evidence="5">
    <location>
        <begin position="22"/>
        <end position="475"/>
    </location>
</feature>
<dbReference type="GO" id="GO:0005615">
    <property type="term" value="C:extracellular space"/>
    <property type="evidence" value="ECO:0007669"/>
    <property type="project" value="InterPro"/>
</dbReference>
<dbReference type="Gene3D" id="2.30.39.10">
    <property type="entry name" value="Alpha-1-antitrypsin, domain 1"/>
    <property type="match status" value="1"/>
</dbReference>
<keyword evidence="8" id="KW-1185">Reference proteome</keyword>
<dbReference type="Proteomes" id="UP001151699">
    <property type="component" value="Unassembled WGS sequence"/>
</dbReference>
<comment type="similarity">
    <text evidence="1 4">Belongs to the serpin family.</text>
</comment>
<keyword evidence="5" id="KW-0732">Signal</keyword>
<evidence type="ECO:0000313" key="7">
    <source>
        <dbReference type="EMBL" id="KAJ6631755.1"/>
    </source>
</evidence>
<reference evidence="7" key="1">
    <citation type="submission" date="2022-07" db="EMBL/GenBank/DDBJ databases">
        <authorList>
            <person name="Trinca V."/>
            <person name="Uliana J.V.C."/>
            <person name="Torres T.T."/>
            <person name="Ward R.J."/>
            <person name="Monesi N."/>
        </authorList>
    </citation>
    <scope>NUCLEOTIDE SEQUENCE</scope>
    <source>
        <strain evidence="7">HSMRA1968</strain>
        <tissue evidence="7">Whole embryos</tissue>
    </source>
</reference>
<proteinExistence type="inferred from homology"/>
<keyword evidence="3" id="KW-0722">Serine protease inhibitor</keyword>
<name>A0A9Q0MJB8_9DIPT</name>
<evidence type="ECO:0000259" key="6">
    <source>
        <dbReference type="SMART" id="SM00093"/>
    </source>
</evidence>
<dbReference type="PANTHER" id="PTHR11461">
    <property type="entry name" value="SERINE PROTEASE INHIBITOR, SERPIN"/>
    <property type="match status" value="1"/>
</dbReference>
<evidence type="ECO:0000256" key="3">
    <source>
        <dbReference type="ARBA" id="ARBA00022900"/>
    </source>
</evidence>
<sequence>MRTCRTALVALIALFSGLIRAADESIFFPDDRVVNSISKRQVTNILNLVYQLQDHFVDNRHSLIQQQPSSPNRNPTQAPLLPVIPTTILPTYHPNKHSQSQLNSHNFDPITDFAWSLFKGSKISNPIGNLIICPILVQLLLSQIETAAAGNTKEEISSVIRNVDPRLLSNLVHSIKATRYRNELNLASAIFSARQIRLNNTFIQESKSRDVGIQAVDFDNTNEALYIINNWISSATKNQIRNLFQPDHLYGLRVLLTNTMYFRGIWKSFFNDTLFDRFDTTEKLSKGVTFMKKIEKLRGNEFESIGGVKGTWVELPYEGNEFSMVLILPEVRHSLDYLIRQLTTTDIMNIIGQLEEPYKRLVHLKIPKFSIQSSFSLTNVLLKMGLVDLFTTQSQLPYFANNHEPVTVSDILQHTVLNVDEYGTVASSAASVSVVTLSLDGTPRELVFVANQPFLSIIVDKRTKVPLFVAKIFDP</sequence>
<dbReference type="InterPro" id="IPR042178">
    <property type="entry name" value="Serpin_sf_1"/>
</dbReference>
<dbReference type="InterPro" id="IPR023796">
    <property type="entry name" value="Serpin_dom"/>
</dbReference>
<evidence type="ECO:0000256" key="2">
    <source>
        <dbReference type="ARBA" id="ARBA00022690"/>
    </source>
</evidence>
<dbReference type="GO" id="GO:0004867">
    <property type="term" value="F:serine-type endopeptidase inhibitor activity"/>
    <property type="evidence" value="ECO:0007669"/>
    <property type="project" value="UniProtKB-KW"/>
</dbReference>
<gene>
    <name evidence="7" type="primary">Serpini2</name>
    <name evidence="7" type="ORF">Bhyg_15734</name>
</gene>
<protein>
    <submittedName>
        <fullName evidence="7">Serpin I2</fullName>
    </submittedName>
</protein>
<dbReference type="InterPro" id="IPR000215">
    <property type="entry name" value="Serpin_fam"/>
</dbReference>
<organism evidence="7 8">
    <name type="scientific">Pseudolycoriella hygida</name>
    <dbReference type="NCBI Taxonomy" id="35572"/>
    <lineage>
        <taxon>Eukaryota</taxon>
        <taxon>Metazoa</taxon>
        <taxon>Ecdysozoa</taxon>
        <taxon>Arthropoda</taxon>
        <taxon>Hexapoda</taxon>
        <taxon>Insecta</taxon>
        <taxon>Pterygota</taxon>
        <taxon>Neoptera</taxon>
        <taxon>Endopterygota</taxon>
        <taxon>Diptera</taxon>
        <taxon>Nematocera</taxon>
        <taxon>Sciaroidea</taxon>
        <taxon>Sciaridae</taxon>
        <taxon>Pseudolycoriella</taxon>
    </lineage>
</organism>
<feature type="domain" description="Serpin" evidence="6">
    <location>
        <begin position="115"/>
        <end position="475"/>
    </location>
</feature>
<accession>A0A9Q0MJB8</accession>
<dbReference type="PANTHER" id="PTHR11461:SF211">
    <property type="entry name" value="GH10112P-RELATED"/>
    <property type="match status" value="1"/>
</dbReference>
<evidence type="ECO:0000313" key="8">
    <source>
        <dbReference type="Proteomes" id="UP001151699"/>
    </source>
</evidence>
<dbReference type="SUPFAM" id="SSF56574">
    <property type="entry name" value="Serpins"/>
    <property type="match status" value="1"/>
</dbReference>
<dbReference type="OrthoDB" id="671595at2759"/>
<dbReference type="EMBL" id="WJQU01002657">
    <property type="protein sequence ID" value="KAJ6631755.1"/>
    <property type="molecule type" value="Genomic_DNA"/>
</dbReference>
<keyword evidence="2" id="KW-0646">Protease inhibitor</keyword>